<feature type="domain" description="Putative tail fiber protein gp53-like C-terminal" evidence="1">
    <location>
        <begin position="147"/>
        <end position="222"/>
    </location>
</feature>
<sequence>MANKKVKLKNKSGDYLYPYTNNVPTASTSTAGIVKLDSEPTSGSDNALTSGAAYTALAGKLATTGIAAKAVSDASGNTITSTYATKTELNTLRNSMATDTGVVHTTGNESINGTKTFKAAIIGTASDANNSVVTTVAKSKSANGYYKLGNGLILQWGLANTGGTVTLPTAFTSTNYSVVISRVNTDTKYHGGSYVQALTTTNFTFNGADANSQPHYWQALGY</sequence>
<proteinExistence type="predicted"/>
<protein>
    <submittedName>
        <fullName evidence="2">Putative tail fiber protein</fullName>
    </submittedName>
</protein>
<evidence type="ECO:0000259" key="1">
    <source>
        <dbReference type="Pfam" id="PF21882"/>
    </source>
</evidence>
<dbReference type="Gene3D" id="6.10.140.2190">
    <property type="match status" value="1"/>
</dbReference>
<dbReference type="InterPro" id="IPR054075">
    <property type="entry name" value="Gp53-like_C"/>
</dbReference>
<organism evidence="2">
    <name type="scientific">Siphoviridae sp. ctiPM17</name>
    <dbReference type="NCBI Taxonomy" id="2825623"/>
    <lineage>
        <taxon>Viruses</taxon>
        <taxon>Duplodnaviria</taxon>
        <taxon>Heunggongvirae</taxon>
        <taxon>Uroviricota</taxon>
        <taxon>Caudoviricetes</taxon>
    </lineage>
</organism>
<dbReference type="EMBL" id="BK015256">
    <property type="protein sequence ID" value="DAD98213.1"/>
    <property type="molecule type" value="Genomic_DNA"/>
</dbReference>
<evidence type="ECO:0000313" key="2">
    <source>
        <dbReference type="EMBL" id="DAD98213.1"/>
    </source>
</evidence>
<dbReference type="SUPFAM" id="SSF69349">
    <property type="entry name" value="Phage fibre proteins"/>
    <property type="match status" value="1"/>
</dbReference>
<reference evidence="2" key="1">
    <citation type="journal article" date="2021" name="Proc. Natl. Acad. Sci. U.S.A.">
        <title>A Catalog of Tens of Thousands of Viruses from Human Metagenomes Reveals Hidden Associations with Chronic Diseases.</title>
        <authorList>
            <person name="Tisza M.J."/>
            <person name="Buck C.B."/>
        </authorList>
    </citation>
    <scope>NUCLEOTIDE SEQUENCE</scope>
    <source>
        <strain evidence="2">CtiPM17</strain>
    </source>
</reference>
<name>A0A8S5NTT4_9CAUD</name>
<accession>A0A8S5NTT4</accession>
<dbReference type="Gene3D" id="2.60.40.3940">
    <property type="match status" value="1"/>
</dbReference>
<dbReference type="Pfam" id="PF21882">
    <property type="entry name" value="Gp53-like_C"/>
    <property type="match status" value="1"/>
</dbReference>